<reference evidence="2" key="1">
    <citation type="submission" date="2021-01" db="EMBL/GenBank/DDBJ databases">
        <authorList>
            <person name="Corre E."/>
            <person name="Pelletier E."/>
            <person name="Niang G."/>
            <person name="Scheremetjew M."/>
            <person name="Finn R."/>
            <person name="Kale V."/>
            <person name="Holt S."/>
            <person name="Cochrane G."/>
            <person name="Meng A."/>
            <person name="Brown T."/>
            <person name="Cohen L."/>
        </authorList>
    </citation>
    <scope>NUCLEOTIDE SEQUENCE</scope>
    <source>
        <strain evidence="2">PLY182g</strain>
    </source>
</reference>
<feature type="signal peptide" evidence="1">
    <location>
        <begin position="1"/>
        <end position="16"/>
    </location>
</feature>
<dbReference type="EMBL" id="HBEY01018553">
    <property type="protein sequence ID" value="CAD8605606.1"/>
    <property type="molecule type" value="Transcribed_RNA"/>
</dbReference>
<evidence type="ECO:0008006" key="3">
    <source>
        <dbReference type="Google" id="ProtNLM"/>
    </source>
</evidence>
<feature type="chain" id="PRO_5031194766" description="PDZ domain-containing protein" evidence="1">
    <location>
        <begin position="17"/>
        <end position="167"/>
    </location>
</feature>
<evidence type="ECO:0000256" key="1">
    <source>
        <dbReference type="SAM" id="SignalP"/>
    </source>
</evidence>
<evidence type="ECO:0000313" key="2">
    <source>
        <dbReference type="EMBL" id="CAD8605606.1"/>
    </source>
</evidence>
<dbReference type="AlphaFoldDB" id="A0A7S0L9D0"/>
<proteinExistence type="predicted"/>
<name>A0A7S0L9D0_9EUKA</name>
<accession>A0A7S0L9D0</accession>
<gene>
    <name evidence="2" type="ORF">CPEL01642_LOCUS8941</name>
</gene>
<protein>
    <recommendedName>
        <fullName evidence="3">PDZ domain-containing protein</fullName>
    </recommendedName>
</protein>
<sequence length="167" mass="17796">MLRLQLLLLAAARAHACSLLPPPLAADVLLKVTLARCDSHGLQQWLLRRPFASALPVQPMLVLPIKDPPPLGIDLTFRRKPTMDKSSSEGGLRFAVSAPGDGEAGVVDGDGILLVTRVSSGQSIGKGFSERVLIEMLLRELQRLPGEVGAVQAVLRPDSNALSGPLR</sequence>
<organism evidence="2">
    <name type="scientific">Coccolithus braarudii</name>
    <dbReference type="NCBI Taxonomy" id="221442"/>
    <lineage>
        <taxon>Eukaryota</taxon>
        <taxon>Haptista</taxon>
        <taxon>Haptophyta</taxon>
        <taxon>Prymnesiophyceae</taxon>
        <taxon>Coccolithales</taxon>
        <taxon>Coccolithaceae</taxon>
        <taxon>Coccolithus</taxon>
    </lineage>
</organism>
<keyword evidence="1" id="KW-0732">Signal</keyword>